<evidence type="ECO:0000313" key="3">
    <source>
        <dbReference type="Proteomes" id="UP001384579"/>
    </source>
</evidence>
<dbReference type="PANTHER" id="PTHR13696:SF99">
    <property type="entry name" value="COBYRINIC ACID AC-DIAMIDE SYNTHASE"/>
    <property type="match status" value="1"/>
</dbReference>
<comment type="caution">
    <text evidence="2">The sequence shown here is derived from an EMBL/GenBank/DDBJ whole genome shotgun (WGS) entry which is preliminary data.</text>
</comment>
<dbReference type="InterPro" id="IPR050678">
    <property type="entry name" value="DNA_Partitioning_ATPase"/>
</dbReference>
<accession>A0ABU8YI29</accession>
<proteinExistence type="predicted"/>
<reference evidence="2 3" key="1">
    <citation type="journal article" date="2020" name="Harmful Algae">
        <title>Molecular and morphological characterization of a novel dihydroanatoxin-a producing Microcoleus species (cyanobacteria) from the Russian River, California, USA.</title>
        <authorList>
            <person name="Conklin K.Y."/>
            <person name="Stancheva R."/>
            <person name="Otten T.G."/>
            <person name="Fadness R."/>
            <person name="Boyer G.L."/>
            <person name="Read B."/>
            <person name="Zhang X."/>
            <person name="Sheath R.G."/>
        </authorList>
    </citation>
    <scope>NUCLEOTIDE SEQUENCE [LARGE SCALE GENOMIC DNA]</scope>
    <source>
        <strain evidence="2 3">PTRS2</strain>
    </source>
</reference>
<keyword evidence="3" id="KW-1185">Reference proteome</keyword>
<dbReference type="Gene3D" id="3.40.50.300">
    <property type="entry name" value="P-loop containing nucleotide triphosphate hydrolases"/>
    <property type="match status" value="1"/>
</dbReference>
<dbReference type="CDD" id="cd02042">
    <property type="entry name" value="ParAB_family"/>
    <property type="match status" value="1"/>
</dbReference>
<evidence type="ECO:0000313" key="2">
    <source>
        <dbReference type="EMBL" id="MEK0184032.1"/>
    </source>
</evidence>
<evidence type="ECO:0000259" key="1">
    <source>
        <dbReference type="Pfam" id="PF13614"/>
    </source>
</evidence>
<sequence>MTPKSIAVINFKGGVGKTTVTWSLGNIISQGTDLEVLMLDLDPQMSLTEAIGLNESTGHLDDKFGKWYEKSLRERRTIYDALELFKKNGPNFKFPVGFDTIYQVDEQLHFVPSVEELYWLDLDGFDGKNVKDFIRRFIGKISNSANSVNSLNPAKSATLPKYDLMLFDCSPSFSLLTYSVLSCCDLVLIPVNPDYFGSRGLSLVLNSLQKRIEPYPFPKIAVFMNKAKIYGGLLTNEVQFYMREVKRLCADISKENSIEVKFLESTIRESVGLKRAINEGELPRELVREFEQLWSECAEYLK</sequence>
<organism evidence="2 3">
    <name type="scientific">Microcoleus anatoxicus PTRS2</name>
    <dbReference type="NCBI Taxonomy" id="2705321"/>
    <lineage>
        <taxon>Bacteria</taxon>
        <taxon>Bacillati</taxon>
        <taxon>Cyanobacteriota</taxon>
        <taxon>Cyanophyceae</taxon>
        <taxon>Oscillatoriophycideae</taxon>
        <taxon>Oscillatoriales</taxon>
        <taxon>Microcoleaceae</taxon>
        <taxon>Microcoleus</taxon>
        <taxon>Microcoleus anatoxicus</taxon>
    </lineage>
</organism>
<feature type="domain" description="AAA" evidence="1">
    <location>
        <begin position="4"/>
        <end position="210"/>
    </location>
</feature>
<dbReference type="Pfam" id="PF13614">
    <property type="entry name" value="AAA_31"/>
    <property type="match status" value="1"/>
</dbReference>
<dbReference type="EMBL" id="JBBLXS010000030">
    <property type="protein sequence ID" value="MEK0184032.1"/>
    <property type="molecule type" value="Genomic_DNA"/>
</dbReference>
<name>A0ABU8YI29_9CYAN</name>
<dbReference type="InterPro" id="IPR027417">
    <property type="entry name" value="P-loop_NTPase"/>
</dbReference>
<dbReference type="RefSeq" id="WP_340522130.1">
    <property type="nucleotide sequence ID" value="NZ_JBBLXS010000030.1"/>
</dbReference>
<gene>
    <name evidence="2" type="ORF">WMG39_04125</name>
</gene>
<protein>
    <submittedName>
        <fullName evidence="2">ParA family protein</fullName>
    </submittedName>
</protein>
<dbReference type="Proteomes" id="UP001384579">
    <property type="component" value="Unassembled WGS sequence"/>
</dbReference>
<dbReference type="SUPFAM" id="SSF52540">
    <property type="entry name" value="P-loop containing nucleoside triphosphate hydrolases"/>
    <property type="match status" value="1"/>
</dbReference>
<dbReference type="InterPro" id="IPR025669">
    <property type="entry name" value="AAA_dom"/>
</dbReference>
<dbReference type="PANTHER" id="PTHR13696">
    <property type="entry name" value="P-LOOP CONTAINING NUCLEOSIDE TRIPHOSPHATE HYDROLASE"/>
    <property type="match status" value="1"/>
</dbReference>